<keyword evidence="3 6" id="KW-0812">Transmembrane</keyword>
<feature type="transmembrane region" description="Helical" evidence="6">
    <location>
        <begin position="52"/>
        <end position="71"/>
    </location>
</feature>
<dbReference type="Proteomes" id="UP001652626">
    <property type="component" value="Chromosome 13"/>
</dbReference>
<sequence length="326" mass="38171">MIYDIFQYMVDLFFVYKYGAELCCIYIKKYAYIDGLLGTDYYTPIRRRLIRIMGFYMFMWLSSSLFDYFIWANGFGFIITTVYSIAYIYILIKILTNIDLTVNVMQVECRLRALAEIVRGFCCGTESTPGITEDSKSDWFYHEESRKSCKPKFLSVSIISCLDRQEVRRLSKCYLLLTEQVTFINKMYGMRILMNSLSLLIDLVRFTNLTVLLLIGSQVTGYEHGYFNMIATLWRILTCIVVITALVEHCERVYRQRERIVCLLDHLIIDRNLDDPLLSAFNELRSLVQSRAINFHMAHFIRIEYPLLVSIASVVVTYTIILLQSS</sequence>
<feature type="transmembrane region" description="Helical" evidence="6">
    <location>
        <begin position="305"/>
        <end position="323"/>
    </location>
</feature>
<evidence type="ECO:0000256" key="2">
    <source>
        <dbReference type="ARBA" id="ARBA00022475"/>
    </source>
</evidence>
<gene>
    <name evidence="8" type="primary">LOC113403309</name>
</gene>
<organism evidence="7 8">
    <name type="scientific">Vanessa tameamea</name>
    <name type="common">Kamehameha butterfly</name>
    <dbReference type="NCBI Taxonomy" id="334116"/>
    <lineage>
        <taxon>Eukaryota</taxon>
        <taxon>Metazoa</taxon>
        <taxon>Ecdysozoa</taxon>
        <taxon>Arthropoda</taxon>
        <taxon>Hexapoda</taxon>
        <taxon>Insecta</taxon>
        <taxon>Pterygota</taxon>
        <taxon>Neoptera</taxon>
        <taxon>Endopterygota</taxon>
        <taxon>Lepidoptera</taxon>
        <taxon>Glossata</taxon>
        <taxon>Ditrysia</taxon>
        <taxon>Papilionoidea</taxon>
        <taxon>Nymphalidae</taxon>
        <taxon>Nymphalinae</taxon>
        <taxon>Vanessa</taxon>
    </lineage>
</organism>
<feature type="transmembrane region" description="Helical" evidence="6">
    <location>
        <begin position="192"/>
        <end position="215"/>
    </location>
</feature>
<evidence type="ECO:0000256" key="5">
    <source>
        <dbReference type="ARBA" id="ARBA00023136"/>
    </source>
</evidence>
<dbReference type="GeneID" id="113403309"/>
<keyword evidence="6" id="KW-0675">Receptor</keyword>
<comment type="caution">
    <text evidence="6">Lacks conserved residue(s) required for the propagation of feature annotation.</text>
</comment>
<keyword evidence="7" id="KW-1185">Reference proteome</keyword>
<dbReference type="RefSeq" id="XP_026499593.2">
    <property type="nucleotide sequence ID" value="XM_026643808.2"/>
</dbReference>
<dbReference type="AlphaFoldDB" id="A0A8B8IR29"/>
<protein>
    <recommendedName>
        <fullName evidence="6">Gustatory receptor</fullName>
    </recommendedName>
</protein>
<keyword evidence="6" id="KW-0807">Transducer</keyword>
<evidence type="ECO:0000256" key="6">
    <source>
        <dbReference type="RuleBase" id="RU363108"/>
    </source>
</evidence>
<evidence type="ECO:0000313" key="8">
    <source>
        <dbReference type="RefSeq" id="XP_026499593.2"/>
    </source>
</evidence>
<keyword evidence="4 6" id="KW-1133">Transmembrane helix</keyword>
<comment type="similarity">
    <text evidence="6">Belongs to the insect chemoreceptor superfamily. Gustatory receptor (GR) family.</text>
</comment>
<keyword evidence="2 6" id="KW-1003">Cell membrane</keyword>
<dbReference type="Pfam" id="PF08395">
    <property type="entry name" value="7tm_7"/>
    <property type="match status" value="1"/>
</dbReference>
<dbReference type="OMA" id="ICKSITM"/>
<proteinExistence type="inferred from homology"/>
<comment type="function">
    <text evidence="6">Gustatory receptor which mediates acceptance or avoidance behavior, depending on its substrates.</text>
</comment>
<name>A0A8B8IR29_VANTA</name>
<accession>A0A8B8IR29</accession>
<comment type="subcellular location">
    <subcellularLocation>
        <location evidence="1 6">Cell membrane</location>
        <topology evidence="1 6">Multi-pass membrane protein</topology>
    </subcellularLocation>
</comment>
<dbReference type="GO" id="GO:0050909">
    <property type="term" value="P:sensory perception of taste"/>
    <property type="evidence" value="ECO:0007669"/>
    <property type="project" value="InterPro"/>
</dbReference>
<dbReference type="GO" id="GO:0005886">
    <property type="term" value="C:plasma membrane"/>
    <property type="evidence" value="ECO:0007669"/>
    <property type="project" value="UniProtKB-SubCell"/>
</dbReference>
<keyword evidence="5 6" id="KW-0472">Membrane</keyword>
<evidence type="ECO:0000256" key="4">
    <source>
        <dbReference type="ARBA" id="ARBA00022989"/>
    </source>
</evidence>
<evidence type="ECO:0000256" key="1">
    <source>
        <dbReference type="ARBA" id="ARBA00004651"/>
    </source>
</evidence>
<dbReference type="GO" id="GO:0007165">
    <property type="term" value="P:signal transduction"/>
    <property type="evidence" value="ECO:0007669"/>
    <property type="project" value="UniProtKB-KW"/>
</dbReference>
<feature type="transmembrane region" description="Helical" evidence="6">
    <location>
        <begin position="77"/>
        <end position="96"/>
    </location>
</feature>
<dbReference type="InterPro" id="IPR013604">
    <property type="entry name" value="7TM_chemorcpt"/>
</dbReference>
<evidence type="ECO:0000256" key="3">
    <source>
        <dbReference type="ARBA" id="ARBA00022692"/>
    </source>
</evidence>
<reference evidence="8" key="1">
    <citation type="submission" date="2025-08" db="UniProtKB">
        <authorList>
            <consortium name="RefSeq"/>
        </authorList>
    </citation>
    <scope>IDENTIFICATION</scope>
    <source>
        <tissue evidence="8">Whole body</tissue>
    </source>
</reference>
<feature type="transmembrane region" description="Helical" evidence="6">
    <location>
        <begin position="227"/>
        <end position="247"/>
    </location>
</feature>
<evidence type="ECO:0000313" key="7">
    <source>
        <dbReference type="Proteomes" id="UP001652626"/>
    </source>
</evidence>